<dbReference type="EMBL" id="UINC01228501">
    <property type="protein sequence ID" value="SVE59839.1"/>
    <property type="molecule type" value="Genomic_DNA"/>
</dbReference>
<feature type="non-terminal residue" evidence="1">
    <location>
        <position position="1"/>
    </location>
</feature>
<dbReference type="AlphaFoldDB" id="A0A383ET70"/>
<proteinExistence type="predicted"/>
<gene>
    <name evidence="1" type="ORF">METZ01_LOCUS512693</name>
</gene>
<name>A0A383ET70_9ZZZZ</name>
<reference evidence="1" key="1">
    <citation type="submission" date="2018-05" db="EMBL/GenBank/DDBJ databases">
        <authorList>
            <person name="Lanie J.A."/>
            <person name="Ng W.-L."/>
            <person name="Kazmierczak K.M."/>
            <person name="Andrzejewski T.M."/>
            <person name="Davidsen T.M."/>
            <person name="Wayne K.J."/>
            <person name="Tettelin H."/>
            <person name="Glass J.I."/>
            <person name="Rusch D."/>
            <person name="Podicherti R."/>
            <person name="Tsui H.-C.T."/>
            <person name="Winkler M.E."/>
        </authorList>
    </citation>
    <scope>NUCLEOTIDE SEQUENCE</scope>
</reference>
<organism evidence="1">
    <name type="scientific">marine metagenome</name>
    <dbReference type="NCBI Taxonomy" id="408172"/>
    <lineage>
        <taxon>unclassified sequences</taxon>
        <taxon>metagenomes</taxon>
        <taxon>ecological metagenomes</taxon>
    </lineage>
</organism>
<evidence type="ECO:0000313" key="1">
    <source>
        <dbReference type="EMBL" id="SVE59839.1"/>
    </source>
</evidence>
<protein>
    <submittedName>
        <fullName evidence="1">Uncharacterized protein</fullName>
    </submittedName>
</protein>
<sequence>ILSDEELLEGFRTEAQRDQRVPEELSPIQRELVVRSVGGEVSQSNLATIRKSHETDDITIYNEWKSMSYIKGLASTTIPIKVNFPLFSINQVVELLESEGLAPSLRKEIEFLKEESKREITRLKNRTLLQRILNR</sequence>
<accession>A0A383ET70</accession>